<dbReference type="KEGG" id="rmu:RMDY18_10010"/>
<gene>
    <name evidence="2" type="ordered locus">RMDY18_10010</name>
</gene>
<dbReference type="Proteomes" id="UP000001883">
    <property type="component" value="Chromosome"/>
</dbReference>
<reference evidence="3" key="1">
    <citation type="submission" date="2009-07" db="EMBL/GenBank/DDBJ databases">
        <title>Complete genome sequence of Rothia mucilaginosa DJ.</title>
        <authorList>
            <person name="Yamane K."/>
            <person name="Nambu T."/>
            <person name="Mashimo C."/>
            <person name="Sugimori C."/>
            <person name="Yamanaka T."/>
            <person name="Leung K."/>
            <person name="Fukushima H."/>
        </authorList>
    </citation>
    <scope>NUCLEOTIDE SEQUENCE [LARGE SCALE GENOMIC DNA]</scope>
    <source>
        <strain evidence="3">DY-18</strain>
    </source>
</reference>
<reference evidence="2 3" key="2">
    <citation type="journal article" date="2010" name="J Osaka Dent Univ">
        <title>Isolation and identification of Rothia mucilaginosa from persistent apical periodontitis lesions.</title>
        <authorList>
            <person name="Yamane K."/>
            <person name="Yoshida M."/>
            <person name="Fujihira T."/>
            <person name="Baba T."/>
            <person name="Tsuji N."/>
            <person name="Hayashi H."/>
            <person name="Sugimori C."/>
            <person name="Yamanaka T."/>
            <person name="Mashimo C."/>
            <person name="Nambu T."/>
            <person name="Kawai H."/>
            <person name="Fukushima H."/>
        </authorList>
    </citation>
    <scope>NUCLEOTIDE SEQUENCE [LARGE SCALE GENOMIC DNA]</scope>
    <source>
        <strain evidence="2 3">DY-18</strain>
    </source>
</reference>
<organism evidence="2 3">
    <name type="scientific">Rothia mucilaginosa (strain DY-18)</name>
    <name type="common">Stomatococcus mucilaginosus</name>
    <dbReference type="NCBI Taxonomy" id="680646"/>
    <lineage>
        <taxon>Bacteria</taxon>
        <taxon>Bacillati</taxon>
        <taxon>Actinomycetota</taxon>
        <taxon>Actinomycetes</taxon>
        <taxon>Micrococcales</taxon>
        <taxon>Micrococcaceae</taxon>
        <taxon>Rothia</taxon>
    </lineage>
</organism>
<keyword evidence="3" id="KW-1185">Reference proteome</keyword>
<protein>
    <submittedName>
        <fullName evidence="2">Uncharacterized protein</fullName>
    </submittedName>
</protein>
<evidence type="ECO:0000256" key="1">
    <source>
        <dbReference type="SAM" id="MobiDB-lite"/>
    </source>
</evidence>
<dbReference type="AlphaFoldDB" id="D2NT57"/>
<name>D2NT57_ROTMD</name>
<dbReference type="HOGENOM" id="CLU_713479_0_0_11"/>
<accession>D2NT57</accession>
<evidence type="ECO:0000313" key="2">
    <source>
        <dbReference type="EMBL" id="BAI64833.1"/>
    </source>
</evidence>
<sequence>MGRAGWNLLAALVTVLNIHVQLTESRETTSQFLRHSHGTVLTTGAANCDGGVVLALTAVTFKHGAKSRKVVADELLGAGVLQHVVAHRGVLTGQGAQLRNPMRVRDETHISHVVSVRRRTVLEAEAHHGQVQLLIRTLSEHFTHGTSQLVHVHAGGVNGAVRSEAQTFEESAFSADTVEDAALTLQRVRAALSLVAGNNGLVLGVKEEHGEVNIGLAQSLNCSGQIREQGAGADVNTERHLRHSRTVAGHQISQGTEHLRRDVIDNVPALILQYVCDGAAACTGNTGDHQNLRTLLTLGGLYRGGLALILGHGASSPSTRNTLYAMILDLYLTVQGYGQKFHHYDRNMRCSPQWNLGRNPRRKKPASQVLAHNAPRGVYRRRRAAEP</sequence>
<feature type="region of interest" description="Disordered" evidence="1">
    <location>
        <begin position="353"/>
        <end position="387"/>
    </location>
</feature>
<evidence type="ECO:0000313" key="3">
    <source>
        <dbReference type="Proteomes" id="UP000001883"/>
    </source>
</evidence>
<proteinExistence type="predicted"/>
<dbReference type="EMBL" id="AP011540">
    <property type="protein sequence ID" value="BAI64833.1"/>
    <property type="molecule type" value="Genomic_DNA"/>
</dbReference>
<feature type="compositionally biased region" description="Basic residues" evidence="1">
    <location>
        <begin position="378"/>
        <end position="387"/>
    </location>
</feature>
<reference evidence="2 3" key="3">
    <citation type="journal article" date="2010" name="Sequencing">
        <title>Complete Genome Sequence of Rothia mucilaginosa DY-18: A Clinical Isolate with Dense Meshwork-Like Structures from a Persistent Apical Periodontitis Lesion.</title>
        <authorList>
            <person name="Yamane K."/>
            <person name="Nambu T."/>
            <person name="Yamanaka T."/>
            <person name="Mashimo C."/>
            <person name="Sugimori C."/>
            <person name="Leung K.-P."/>
            <person name="Fukushima H."/>
        </authorList>
    </citation>
    <scope>NUCLEOTIDE SEQUENCE [LARGE SCALE GENOMIC DNA]</scope>
    <source>
        <strain evidence="2 3">DY-18</strain>
    </source>
</reference>